<reference evidence="2 3" key="1">
    <citation type="submission" date="2011-10" db="EMBL/GenBank/DDBJ databases">
        <title>Genome Sequence of Commensalibacter intestini A911, isolated from Drosophila gut.</title>
        <authorList>
            <person name="Lee W.-J."/>
            <person name="Kim E.-K."/>
        </authorList>
    </citation>
    <scope>NUCLEOTIDE SEQUENCE [LARGE SCALE GENOMIC DNA]</scope>
    <source>
        <strain evidence="2 3">A911</strain>
    </source>
</reference>
<organism evidence="2 3">
    <name type="scientific">Commensalibacter intestini A911</name>
    <dbReference type="NCBI Taxonomy" id="1088868"/>
    <lineage>
        <taxon>Bacteria</taxon>
        <taxon>Pseudomonadati</taxon>
        <taxon>Pseudomonadota</taxon>
        <taxon>Alphaproteobacteria</taxon>
        <taxon>Acetobacterales</taxon>
        <taxon>Acetobacteraceae</taxon>
    </lineage>
</organism>
<evidence type="ECO:0000313" key="3">
    <source>
        <dbReference type="Proteomes" id="UP000005939"/>
    </source>
</evidence>
<proteinExistence type="predicted"/>
<evidence type="ECO:0008006" key="4">
    <source>
        <dbReference type="Google" id="ProtNLM"/>
    </source>
</evidence>
<evidence type="ECO:0000313" key="2">
    <source>
        <dbReference type="EMBL" id="EHD12912.1"/>
    </source>
</evidence>
<dbReference type="STRING" id="1088868.CIN_21580"/>
<protein>
    <recommendedName>
        <fullName evidence="4">Major capsid protein</fullName>
    </recommendedName>
</protein>
<feature type="region of interest" description="Disordered" evidence="1">
    <location>
        <begin position="348"/>
        <end position="398"/>
    </location>
</feature>
<dbReference type="Proteomes" id="UP000005939">
    <property type="component" value="Unassembled WGS sequence"/>
</dbReference>
<gene>
    <name evidence="2" type="ORF">CIN_21580</name>
</gene>
<dbReference type="RefSeq" id="WP_008855147.1">
    <property type="nucleotide sequence ID" value="NZ_AGFR01000018.1"/>
</dbReference>
<evidence type="ECO:0000256" key="1">
    <source>
        <dbReference type="SAM" id="MobiDB-lite"/>
    </source>
</evidence>
<dbReference type="eggNOG" id="ENOG5033SBK">
    <property type="taxonomic scope" value="Bacteria"/>
</dbReference>
<sequence length="398" mass="42577">MSLLAPSFVKLNPSYTAPGLLVDQTQRSGAFHLLPNSSIQATLGLADKAVYMHRMGIKTRNSISQDSQNELATVDINLSQVQTLTYLIQNQAIFNRHEVAAGAAYNVAVPSAFSLALKQAHFNQLRDLLLYGFQPEYGEGMLNAVGAKATVIPPDSNNTKDVLNMIPGEVSEFLLKEIQDIQNRTQHAGMKCVFTLLGPQRVLNLLETSKIVQLTSYQVKGGGTATVYGQIQSILEDKGDAILWQYDDTLKGKGANGADALILTMREINLSGYDGIPNTNIFGQSISPQDPSCNLMFADVPAPTEFITPMPGTATHIQMEMRATPGWAVRPEATTIISAAVEVVDDTGSGTDTKTFSFSSSTATDSKNDAGSDTTTSSGSVNTPAKSSSSTATDSKNK</sequence>
<comment type="caution">
    <text evidence="2">The sequence shown here is derived from an EMBL/GenBank/DDBJ whole genome shotgun (WGS) entry which is preliminary data.</text>
</comment>
<dbReference type="EMBL" id="AGFR01000018">
    <property type="protein sequence ID" value="EHD12912.1"/>
    <property type="molecule type" value="Genomic_DNA"/>
</dbReference>
<name>G6F3G2_9PROT</name>
<dbReference type="AlphaFoldDB" id="G6F3G2"/>
<dbReference type="OrthoDB" id="7244973at2"/>
<accession>G6F3G2</accession>